<dbReference type="PROSITE" id="PS50294">
    <property type="entry name" value="WD_REPEATS_REGION"/>
    <property type="match status" value="1"/>
</dbReference>
<dbReference type="InterPro" id="IPR001680">
    <property type="entry name" value="WD40_rpt"/>
</dbReference>
<dbReference type="InterPro" id="IPR057496">
    <property type="entry name" value="FAN-like_PH"/>
</dbReference>
<dbReference type="InterPro" id="IPR000409">
    <property type="entry name" value="BEACH_dom"/>
</dbReference>
<dbReference type="InterPro" id="IPR036322">
    <property type="entry name" value="WD40_repeat_dom_sf"/>
</dbReference>
<dbReference type="PROSITE" id="PS50082">
    <property type="entry name" value="WD_REPEATS_2"/>
    <property type="match status" value="2"/>
</dbReference>
<dbReference type="Gene3D" id="1.10.1540.10">
    <property type="entry name" value="BEACH domain"/>
    <property type="match status" value="1"/>
</dbReference>
<dbReference type="Gene3D" id="2.130.10.10">
    <property type="entry name" value="YVTN repeat-like/Quinoprotein amine dehydrogenase"/>
    <property type="match status" value="2"/>
</dbReference>
<sequence length="906" mass="105157">MEKQRFSLLLLEPGEIYFEDFSVDLLQLDDRNHSSESPITSTSPPSSSYATQSLIGRLKMCSKSVVFEAKDNLRLPLIKIAYKDCLQIRRWEPTSVKALECNVLAIKCSQYTEMLNDNVVQPYNFRQHERFFLFNFHYAKLEDYIQQMCQLHRASTLPAYEQNSMIATIVFSRHNRVRFNPLWLDNLYEKIIVDYQVDEINPLVVNPGRLLLTDVFLYFQPYNNIQTYPVLKIRLKSIRSFLKRRFLLRHMGLEVRWSQADQEKLLYVSFRNQSERDDFFSNVIKQEDFSVVEQIPESITLKWQNGLISNYEYLLYLNSLADRTYQDLTQYPVFPWVISDYTSDWLNLSDPGIYRDLTKPIGALNEERLQRLKERCEEMGDPKFLYGSHYSAPGLVLFYLVRKYPKLMLCLQNGRFDHPDRMFNKVEDVFNNCLNNMADFKELIPEFYDTDTKGDFLLNKMKINFGQKFDGTPVNHVVLPKWADGSPEKFVGLLREALESDYVSSRLHHWIDLIFGYKQRGEEALKADNLFYHLCYEGSVDLDQIKDLAARHALEVQISEFGQIPKQLFRTPHVSKLMSINSPLRCPRTLSMDGELRIAMDAQYFSHKDEITSMLLDEESKHIFTTSKDGTFKCYSLHERRQIRSVQISDMPLSAIRLTNGKSAILGCWDNSITIYNLDYGKISQVIAAHDDAVSCLSTVKGCEVLVSGSWDCSVKIWNNFHIDSVIGYLPLEDKIVCLDTFLSDCCLRVAIGTACGELFLWKLGLTRNLSDQTPPDIDTQDHKLVLQHKDAVCAVRFNRNCSLIVSCGEDRMFNIVDIETGMVIFKREMLMPIRSLCWAKDDKYLLMGDRGGTMHVWNMLEGLIQKEVRVHSDCIYCIGCTENSQIVTSGKDNRDYCVKIWKSNL</sequence>
<dbReference type="PROSITE" id="PS51783">
    <property type="entry name" value="PH_BEACH"/>
    <property type="match status" value="1"/>
</dbReference>
<dbReference type="PROSITE" id="PS50197">
    <property type="entry name" value="BEACH"/>
    <property type="match status" value="1"/>
</dbReference>
<reference evidence="1 2" key="1">
    <citation type="submission" date="2017-06" db="EMBL/GenBank/DDBJ databases">
        <title>Aedes aegypti genome working group (AGWG) sequencing and assembly.</title>
        <authorList>
            <consortium name="Aedes aegypti Genome Working Group (AGWG)"/>
            <person name="Matthews B.J."/>
        </authorList>
    </citation>
    <scope>NUCLEOTIDE SEQUENCE [LARGE SCALE GENOMIC DNA]</scope>
    <source>
        <strain evidence="1 2">LVP_AGWG</strain>
    </source>
</reference>
<organism evidence="1 2">
    <name type="scientific">Aedes aegypti</name>
    <name type="common">Yellowfever mosquito</name>
    <name type="synonym">Culex aegypti</name>
    <dbReference type="NCBI Taxonomy" id="7159"/>
    <lineage>
        <taxon>Eukaryota</taxon>
        <taxon>Metazoa</taxon>
        <taxon>Ecdysozoa</taxon>
        <taxon>Arthropoda</taxon>
        <taxon>Hexapoda</taxon>
        <taxon>Insecta</taxon>
        <taxon>Pterygota</taxon>
        <taxon>Neoptera</taxon>
        <taxon>Endopterygota</taxon>
        <taxon>Diptera</taxon>
        <taxon>Nematocera</taxon>
        <taxon>Culicoidea</taxon>
        <taxon>Culicidae</taxon>
        <taxon>Culicinae</taxon>
        <taxon>Aedini</taxon>
        <taxon>Aedes</taxon>
        <taxon>Stegomyia</taxon>
    </lineage>
</organism>
<dbReference type="SUPFAM" id="SSF50729">
    <property type="entry name" value="PH domain-like"/>
    <property type="match status" value="1"/>
</dbReference>
<dbReference type="OrthoDB" id="26681at2759"/>
<dbReference type="InterPro" id="IPR015943">
    <property type="entry name" value="WD40/YVTN_repeat-like_dom_sf"/>
</dbReference>
<dbReference type="InParanoid" id="A0A1S4FBQ9"/>
<gene>
    <name evidence="1" type="primary">5567101</name>
</gene>
<dbReference type="Pfam" id="PF02138">
    <property type="entry name" value="Beach"/>
    <property type="match status" value="1"/>
</dbReference>
<dbReference type="CDD" id="cd06071">
    <property type="entry name" value="Beach"/>
    <property type="match status" value="1"/>
</dbReference>
<dbReference type="Pfam" id="PF25400">
    <property type="entry name" value="PH_FAN"/>
    <property type="match status" value="1"/>
</dbReference>
<dbReference type="Proteomes" id="UP000008820">
    <property type="component" value="Chromosome 1"/>
</dbReference>
<protein>
    <submittedName>
        <fullName evidence="1">Uncharacterized protein</fullName>
    </submittedName>
</protein>
<accession>A0A1S4FBQ9</accession>
<dbReference type="InterPro" id="IPR036372">
    <property type="entry name" value="BEACH_dom_sf"/>
</dbReference>
<reference evidence="1" key="2">
    <citation type="submission" date="2020-05" db="UniProtKB">
        <authorList>
            <consortium name="EnsemblMetazoa"/>
        </authorList>
    </citation>
    <scope>IDENTIFICATION</scope>
    <source>
        <strain evidence="1">LVP_AGWG</strain>
    </source>
</reference>
<evidence type="ECO:0000313" key="2">
    <source>
        <dbReference type="Proteomes" id="UP000008820"/>
    </source>
</evidence>
<dbReference type="AlphaFoldDB" id="A0A1S4FBQ9"/>
<dbReference type="PANTHER" id="PTHR13743">
    <property type="entry name" value="BEIGE/BEACH-RELATED"/>
    <property type="match status" value="1"/>
</dbReference>
<dbReference type="Pfam" id="PF00400">
    <property type="entry name" value="WD40"/>
    <property type="match status" value="4"/>
</dbReference>
<keyword evidence="2" id="KW-1185">Reference proteome</keyword>
<dbReference type="SMART" id="SM01026">
    <property type="entry name" value="Beach"/>
    <property type="match status" value="1"/>
</dbReference>
<name>A0A1S4FBQ9_AEDAE</name>
<evidence type="ECO:0000313" key="1">
    <source>
        <dbReference type="EnsemblMetazoa" id="AAEL005837-PA"/>
    </source>
</evidence>
<dbReference type="SUPFAM" id="SSF81837">
    <property type="entry name" value="BEACH domain"/>
    <property type="match status" value="1"/>
</dbReference>
<dbReference type="InterPro" id="IPR023362">
    <property type="entry name" value="PH-BEACH_dom"/>
</dbReference>
<dbReference type="EnsemblMetazoa" id="AAEL005837-RA">
    <property type="protein sequence ID" value="AAEL005837-PA"/>
    <property type="gene ID" value="AAEL005837"/>
</dbReference>
<dbReference type="VEuPathDB" id="VectorBase:AAEL005837"/>
<dbReference type="SMART" id="SM00320">
    <property type="entry name" value="WD40"/>
    <property type="match status" value="6"/>
</dbReference>
<dbReference type="InterPro" id="IPR050865">
    <property type="entry name" value="BEACH_Domain"/>
</dbReference>
<proteinExistence type="predicted"/>
<dbReference type="PANTHER" id="PTHR13743:SF123">
    <property type="entry name" value="PROTEIN FAN"/>
    <property type="match status" value="1"/>
</dbReference>
<dbReference type="SUPFAM" id="SSF50978">
    <property type="entry name" value="WD40 repeat-like"/>
    <property type="match status" value="1"/>
</dbReference>